<protein>
    <recommendedName>
        <fullName evidence="1">T6SS Phospholipase effector Tle1-like catalytic domain-containing protein</fullName>
    </recommendedName>
</protein>
<dbReference type="PANTHER" id="PTHR33840">
    <property type="match status" value="1"/>
</dbReference>
<evidence type="ECO:0000313" key="3">
    <source>
        <dbReference type="Proteomes" id="UP000729357"/>
    </source>
</evidence>
<dbReference type="EMBL" id="JAHFXS010000320">
    <property type="protein sequence ID" value="KAG9986279.1"/>
    <property type="molecule type" value="Genomic_DNA"/>
</dbReference>
<feature type="domain" description="T6SS Phospholipase effector Tle1-like catalytic" evidence="1">
    <location>
        <begin position="12"/>
        <end position="278"/>
    </location>
</feature>
<dbReference type="Pfam" id="PF09994">
    <property type="entry name" value="T6SS_Tle1-like_cat"/>
    <property type="match status" value="1"/>
</dbReference>
<proteinExistence type="predicted"/>
<accession>A0A9P8FZD7</accession>
<evidence type="ECO:0000259" key="1">
    <source>
        <dbReference type="Pfam" id="PF09994"/>
    </source>
</evidence>
<dbReference type="PANTHER" id="PTHR33840:SF1">
    <property type="entry name" value="TLE1 PHOSPHOLIPASE DOMAIN-CONTAINING PROTEIN"/>
    <property type="match status" value="1"/>
</dbReference>
<dbReference type="Proteomes" id="UP000729357">
    <property type="component" value="Unassembled WGS sequence"/>
</dbReference>
<dbReference type="AlphaFoldDB" id="A0A9P8FZD7"/>
<organism evidence="2 3">
    <name type="scientific">Aureobasidium melanogenum</name>
    <name type="common">Aureobasidium pullulans var. melanogenum</name>
    <dbReference type="NCBI Taxonomy" id="46634"/>
    <lineage>
        <taxon>Eukaryota</taxon>
        <taxon>Fungi</taxon>
        <taxon>Dikarya</taxon>
        <taxon>Ascomycota</taxon>
        <taxon>Pezizomycotina</taxon>
        <taxon>Dothideomycetes</taxon>
        <taxon>Dothideomycetidae</taxon>
        <taxon>Dothideales</taxon>
        <taxon>Saccotheciaceae</taxon>
        <taxon>Aureobasidium</taxon>
    </lineage>
</organism>
<gene>
    <name evidence="2" type="ORF">KCU98_g4141</name>
</gene>
<keyword evidence="3" id="KW-1185">Reference proteome</keyword>
<reference evidence="2" key="2">
    <citation type="submission" date="2021-08" db="EMBL/GenBank/DDBJ databases">
        <authorList>
            <person name="Gostincar C."/>
            <person name="Sun X."/>
            <person name="Song Z."/>
            <person name="Gunde-Cimerman N."/>
        </authorList>
    </citation>
    <scope>NUCLEOTIDE SEQUENCE</scope>
    <source>
        <strain evidence="2">EXF-9298</strain>
    </source>
</reference>
<evidence type="ECO:0000313" key="2">
    <source>
        <dbReference type="EMBL" id="KAG9986279.1"/>
    </source>
</evidence>
<feature type="non-terminal residue" evidence="2">
    <location>
        <position position="394"/>
    </location>
</feature>
<sequence length="394" mass="44346">MAAASTERIPTRLVICVDGTWTNPDGADGYAFGNITNIYRIHSMVKNGRVFDEKSKKWYFQHSEYYRGIHNPNGWINNHRTAYDGSGPVGVNAMIARLYETIASRNLGPEDQLFLFGFSRGAYIVRCLANILHYLRLPKAHDDTAQIKESFSTALSLYKSIRTSGADCPGKIHQYLSGCKREDEMPVLKYVGVFDTVKAFNDEGLYDIGLVSSVMHYRQALALHECRRSFEPEPFILSSHPRSCDMQEAWFAGAHADMGGATPKDGLSLYPLQWIVHEARLVGLVLGGFVTQHFQSMTGPGVTLTDPERIIFPESCGRSSTRQGSEDSKVMMLSNKICVHLWDMRANFRTRGYELKINREDGWFFSVVSYVAPERDRPIFNTGTRNLIGWSATG</sequence>
<comment type="caution">
    <text evidence="2">The sequence shown here is derived from an EMBL/GenBank/DDBJ whole genome shotgun (WGS) entry which is preliminary data.</text>
</comment>
<name>A0A9P8FZD7_AURME</name>
<reference evidence="2" key="1">
    <citation type="journal article" date="2021" name="J Fungi (Basel)">
        <title>Virulence traits and population genomics of the black yeast Aureobasidium melanogenum.</title>
        <authorList>
            <person name="Cernosa A."/>
            <person name="Sun X."/>
            <person name="Gostincar C."/>
            <person name="Fang C."/>
            <person name="Gunde-Cimerman N."/>
            <person name="Song Z."/>
        </authorList>
    </citation>
    <scope>NUCLEOTIDE SEQUENCE</scope>
    <source>
        <strain evidence="2">EXF-9298</strain>
    </source>
</reference>
<dbReference type="InterPro" id="IPR018712">
    <property type="entry name" value="Tle1-like_cat"/>
</dbReference>